<dbReference type="SMART" id="SM00317">
    <property type="entry name" value="SET"/>
    <property type="match status" value="1"/>
</dbReference>
<protein>
    <recommendedName>
        <fullName evidence="2">SET domain-containing protein</fullName>
    </recommendedName>
</protein>
<sequence>MGVATVYALPLAEACHFEEWFEIAMKWKAGKKYKWTPPAKEKRVDERKGERAGLVTPPDTPLKPKFSSSLNSSVTVPTFSITTPLALPVSEPLPLVPPSLTSSVVVAVNSDPAPSWVAEVPSHPKSLAPPCSPPSPPPERVSTFENEFFEVRTSPKGGLGCFARTDIKMGTEIHSEEPLFISGVLQVHYNFEQLTPKQQAAYLNLHGWHGLANHKIVAIFQTNRYVIHLRSSHLPSIVKYRIIQLIHNCHSFHINGSKCGIFLNSSRFNHACPGFRNCSYNFDKELNKMAFTALDDIEKGQELTIAYASTPNDLYQNYGFFCDCPGCPSWDVQYQKWKFEDDLRRRETLETGNNVQFEREAYQSNPPWKDDVYEW</sequence>
<dbReference type="InterPro" id="IPR053185">
    <property type="entry name" value="SET_domain_protein"/>
</dbReference>
<dbReference type="Proteomes" id="UP000672032">
    <property type="component" value="Chromosome 3"/>
</dbReference>
<organism evidence="3 4">
    <name type="scientific">Monilinia vaccinii-corymbosi</name>
    <dbReference type="NCBI Taxonomy" id="61207"/>
    <lineage>
        <taxon>Eukaryota</taxon>
        <taxon>Fungi</taxon>
        <taxon>Dikarya</taxon>
        <taxon>Ascomycota</taxon>
        <taxon>Pezizomycotina</taxon>
        <taxon>Leotiomycetes</taxon>
        <taxon>Helotiales</taxon>
        <taxon>Sclerotiniaceae</taxon>
        <taxon>Monilinia</taxon>
    </lineage>
</organism>
<dbReference type="Pfam" id="PF00856">
    <property type="entry name" value="SET"/>
    <property type="match status" value="1"/>
</dbReference>
<dbReference type="OrthoDB" id="265717at2759"/>
<dbReference type="SUPFAM" id="SSF82199">
    <property type="entry name" value="SET domain"/>
    <property type="match status" value="1"/>
</dbReference>
<feature type="compositionally biased region" description="Basic and acidic residues" evidence="1">
    <location>
        <begin position="39"/>
        <end position="51"/>
    </location>
</feature>
<dbReference type="AlphaFoldDB" id="A0A8A3PBD8"/>
<dbReference type="PROSITE" id="PS50280">
    <property type="entry name" value="SET"/>
    <property type="match status" value="1"/>
</dbReference>
<evidence type="ECO:0000313" key="3">
    <source>
        <dbReference type="EMBL" id="QSZ32407.1"/>
    </source>
</evidence>
<dbReference type="PANTHER" id="PTHR47332">
    <property type="entry name" value="SET DOMAIN-CONTAINING PROTEIN 5"/>
    <property type="match status" value="1"/>
</dbReference>
<dbReference type="InterPro" id="IPR046341">
    <property type="entry name" value="SET_dom_sf"/>
</dbReference>
<reference evidence="3" key="1">
    <citation type="submission" date="2020-10" db="EMBL/GenBank/DDBJ databases">
        <title>Genome Sequence of Monilinia vaccinii-corymbosi Sheds Light on Mummy Berry Disease Infection of Blueberry and Mating Type.</title>
        <authorList>
            <person name="Yow A.G."/>
            <person name="Zhang Y."/>
            <person name="Bansal K."/>
            <person name="Eacker S.M."/>
            <person name="Sullivan S."/>
            <person name="Liachko I."/>
            <person name="Cubeta M.A."/>
            <person name="Rollins J.A."/>
            <person name="Ashrafi H."/>
        </authorList>
    </citation>
    <scope>NUCLEOTIDE SEQUENCE</scope>
    <source>
        <strain evidence="3">RL-1</strain>
    </source>
</reference>
<dbReference type="InterPro" id="IPR001214">
    <property type="entry name" value="SET_dom"/>
</dbReference>
<dbReference type="CDD" id="cd20071">
    <property type="entry name" value="SET_SMYD"/>
    <property type="match status" value="1"/>
</dbReference>
<proteinExistence type="predicted"/>
<dbReference type="EMBL" id="CP063407">
    <property type="protein sequence ID" value="QSZ32407.1"/>
    <property type="molecule type" value="Genomic_DNA"/>
</dbReference>
<gene>
    <name evidence="3" type="ORF">DSL72_001981</name>
</gene>
<dbReference type="PANTHER" id="PTHR47332:SF4">
    <property type="entry name" value="SET DOMAIN-CONTAINING PROTEIN 5"/>
    <property type="match status" value="1"/>
</dbReference>
<evidence type="ECO:0000259" key="2">
    <source>
        <dbReference type="PROSITE" id="PS50280"/>
    </source>
</evidence>
<feature type="domain" description="SET" evidence="2">
    <location>
        <begin position="147"/>
        <end position="308"/>
    </location>
</feature>
<name>A0A8A3PBD8_9HELO</name>
<evidence type="ECO:0000256" key="1">
    <source>
        <dbReference type="SAM" id="MobiDB-lite"/>
    </source>
</evidence>
<feature type="region of interest" description="Disordered" evidence="1">
    <location>
        <begin position="34"/>
        <end position="67"/>
    </location>
</feature>
<accession>A0A8A3PBD8</accession>
<dbReference type="Gene3D" id="2.170.270.10">
    <property type="entry name" value="SET domain"/>
    <property type="match status" value="1"/>
</dbReference>
<keyword evidence="4" id="KW-1185">Reference proteome</keyword>
<evidence type="ECO:0000313" key="4">
    <source>
        <dbReference type="Proteomes" id="UP000672032"/>
    </source>
</evidence>